<proteinExistence type="predicted"/>
<gene>
    <name evidence="1" type="ORF">MHSWG343_08160</name>
</gene>
<sequence length="262" mass="28978">MSALVKAAAGLGVVATVTTGGYFLFADGSIEVFVISDKGSIDSVYKTGTFGNAYADYMADPLEEKNKPFWGAAFKKWQSDSGQKGVKFTSVEFAYKDDSEQAKEKALNQICKTAFEAQKTDVASGNTADDANEFKESEVWKYCSASRTGSKPVLLKDSQNQEDLKLITAAGSTETWGKKSKDHLVSTKNTSNDWFWELKEKKFSSEKDSETVGEQNIFKTRKRNGNSVKQACQLAYVKDSTNSTAQVEEADLKKYCYFEKVT</sequence>
<dbReference type="Proteomes" id="UP000324831">
    <property type="component" value="Unassembled WGS sequence"/>
</dbReference>
<evidence type="ECO:0000313" key="2">
    <source>
        <dbReference type="Proteomes" id="UP000324831"/>
    </source>
</evidence>
<protein>
    <submittedName>
        <fullName evidence="1">Uncharacterized protein</fullName>
    </submittedName>
</protein>
<reference evidence="1 2" key="1">
    <citation type="submission" date="2019-01" db="EMBL/GenBank/DDBJ databases">
        <title>Draft genome sequences of Candidatus Mycoplasma haemohominis SWG34-3 identified from a patient with pyrexia, anemia and liver dysfunction.</title>
        <authorList>
            <person name="Sekizuka T."/>
            <person name="Hattori N."/>
            <person name="Katano H."/>
            <person name="Takuma T."/>
            <person name="Ito T."/>
            <person name="Arai N."/>
            <person name="Yanai R."/>
            <person name="Ishii S."/>
            <person name="Miura Y."/>
            <person name="Tokunaga T."/>
            <person name="Watanabe H."/>
            <person name="Nomura N."/>
            <person name="Eguchi J."/>
            <person name="Arai T."/>
            <person name="Hasegawa H."/>
            <person name="Nakamaki T."/>
            <person name="Wakita T."/>
            <person name="Niki Y."/>
            <person name="Kuroda M."/>
        </authorList>
    </citation>
    <scope>NUCLEOTIDE SEQUENCE [LARGE SCALE GENOMIC DNA]</scope>
    <source>
        <strain evidence="1">SWG34-3</strain>
    </source>
</reference>
<name>A0A478FTP7_9MOLU</name>
<accession>A0A478FTP7</accession>
<dbReference type="AlphaFoldDB" id="A0A478FTP7"/>
<evidence type="ECO:0000313" key="1">
    <source>
        <dbReference type="EMBL" id="GCE63809.1"/>
    </source>
</evidence>
<organism evidence="1 2">
    <name type="scientific">Candidatus Mycoplasma haematohominis</name>
    <dbReference type="NCBI Taxonomy" id="1494318"/>
    <lineage>
        <taxon>Bacteria</taxon>
        <taxon>Bacillati</taxon>
        <taxon>Mycoplasmatota</taxon>
        <taxon>Mollicutes</taxon>
        <taxon>Mycoplasmataceae</taxon>
        <taxon>Mycoplasma</taxon>
    </lineage>
</organism>
<dbReference type="EMBL" id="BIMN01000004">
    <property type="protein sequence ID" value="GCE63809.1"/>
    <property type="molecule type" value="Genomic_DNA"/>
</dbReference>
<comment type="caution">
    <text evidence="1">The sequence shown here is derived from an EMBL/GenBank/DDBJ whole genome shotgun (WGS) entry which is preliminary data.</text>
</comment>